<gene>
    <name evidence="1" type="ORF">BJ138DRAFT_1165971</name>
</gene>
<proteinExistence type="predicted"/>
<evidence type="ECO:0000313" key="1">
    <source>
        <dbReference type="EMBL" id="KAH7904770.1"/>
    </source>
</evidence>
<comment type="caution">
    <text evidence="1">The sequence shown here is derived from an EMBL/GenBank/DDBJ whole genome shotgun (WGS) entry which is preliminary data.</text>
</comment>
<keyword evidence="2" id="KW-1185">Reference proteome</keyword>
<evidence type="ECO:0000313" key="2">
    <source>
        <dbReference type="Proteomes" id="UP000790377"/>
    </source>
</evidence>
<name>A0ACB7ZUN1_9AGAM</name>
<protein>
    <submittedName>
        <fullName evidence="1">Uncharacterized protein</fullName>
    </submittedName>
</protein>
<organism evidence="1 2">
    <name type="scientific">Hygrophoropsis aurantiaca</name>
    <dbReference type="NCBI Taxonomy" id="72124"/>
    <lineage>
        <taxon>Eukaryota</taxon>
        <taxon>Fungi</taxon>
        <taxon>Dikarya</taxon>
        <taxon>Basidiomycota</taxon>
        <taxon>Agaricomycotina</taxon>
        <taxon>Agaricomycetes</taxon>
        <taxon>Agaricomycetidae</taxon>
        <taxon>Boletales</taxon>
        <taxon>Coniophorineae</taxon>
        <taxon>Hygrophoropsidaceae</taxon>
        <taxon>Hygrophoropsis</taxon>
    </lineage>
</organism>
<dbReference type="Proteomes" id="UP000790377">
    <property type="component" value="Unassembled WGS sequence"/>
</dbReference>
<accession>A0ACB7ZUN1</accession>
<dbReference type="EMBL" id="MU268367">
    <property type="protein sequence ID" value="KAH7904770.1"/>
    <property type="molecule type" value="Genomic_DNA"/>
</dbReference>
<sequence>MNIIPRVNHFTSIFPYEIVQEIFFLCRTSPEWGRPECASKHHPPSTNVPLLLSHVCKTWRSIVHATPALWTDVCIHGRSLHPELLKHILCYSKALPITACIAIIGYGKKYAGRLDTCMKALFCHSARIRSFRLVIKDYHSLWGKCVPIPSFPRLEELMIRLKNCEDPSARLDFFLDSPQLQKLTWLSEYPFPEPLLQLGAQIKELSIRGITPSFTIFPYRNFAPPLALNKYSVLSHLTDS</sequence>
<reference evidence="1" key="1">
    <citation type="journal article" date="2021" name="New Phytol.">
        <title>Evolutionary innovations through gain and loss of genes in the ectomycorrhizal Boletales.</title>
        <authorList>
            <person name="Wu G."/>
            <person name="Miyauchi S."/>
            <person name="Morin E."/>
            <person name="Kuo A."/>
            <person name="Drula E."/>
            <person name="Varga T."/>
            <person name="Kohler A."/>
            <person name="Feng B."/>
            <person name="Cao Y."/>
            <person name="Lipzen A."/>
            <person name="Daum C."/>
            <person name="Hundley H."/>
            <person name="Pangilinan J."/>
            <person name="Johnson J."/>
            <person name="Barry K."/>
            <person name="LaButti K."/>
            <person name="Ng V."/>
            <person name="Ahrendt S."/>
            <person name="Min B."/>
            <person name="Choi I.G."/>
            <person name="Park H."/>
            <person name="Plett J.M."/>
            <person name="Magnuson J."/>
            <person name="Spatafora J.W."/>
            <person name="Nagy L.G."/>
            <person name="Henrissat B."/>
            <person name="Grigoriev I.V."/>
            <person name="Yang Z.L."/>
            <person name="Xu J."/>
            <person name="Martin F.M."/>
        </authorList>
    </citation>
    <scope>NUCLEOTIDE SEQUENCE</scope>
    <source>
        <strain evidence="1">ATCC 28755</strain>
    </source>
</reference>